<reference evidence="2 3" key="2">
    <citation type="journal article" date="2019" name="Int. J. Syst. Evol. Microbiol.">
        <title>The Global Catalogue of Microorganisms (GCM) 10K type strain sequencing project: providing services to taxonomists for standard genome sequencing and annotation.</title>
        <authorList>
            <consortium name="The Broad Institute Genomics Platform"/>
            <consortium name="The Broad Institute Genome Sequencing Center for Infectious Disease"/>
            <person name="Wu L."/>
            <person name="Ma J."/>
        </authorList>
    </citation>
    <scope>NUCLEOTIDE SEQUENCE [LARGE SCALE GENOMIC DNA]</scope>
    <source>
        <strain evidence="2 3">JCM 3106</strain>
    </source>
</reference>
<dbReference type="RefSeq" id="WP_344896039.1">
    <property type="nucleotide sequence ID" value="NZ_BAAAWD010000008.1"/>
</dbReference>
<name>A0ABP6KGU1_9ACTN</name>
<dbReference type="Gene3D" id="3.30.1330.40">
    <property type="entry name" value="RutC-like"/>
    <property type="match status" value="1"/>
</dbReference>
<accession>A0ABP6KGU1</accession>
<reference evidence="1" key="3">
    <citation type="submission" date="2023-12" db="EMBL/GenBank/DDBJ databases">
        <authorList>
            <person name="Sun Q."/>
            <person name="Inoue M."/>
        </authorList>
    </citation>
    <scope>NUCLEOTIDE SEQUENCE</scope>
    <source>
        <strain evidence="1">JCM 3106</strain>
    </source>
</reference>
<organism evidence="1 3">
    <name type="scientific">Streptosporangium longisporum</name>
    <dbReference type="NCBI Taxonomy" id="46187"/>
    <lineage>
        <taxon>Bacteria</taxon>
        <taxon>Bacillati</taxon>
        <taxon>Actinomycetota</taxon>
        <taxon>Actinomycetes</taxon>
        <taxon>Streptosporangiales</taxon>
        <taxon>Streptosporangiaceae</taxon>
        <taxon>Streptosporangium</taxon>
    </lineage>
</organism>
<evidence type="ECO:0000313" key="2">
    <source>
        <dbReference type="EMBL" id="GAA3015066.1"/>
    </source>
</evidence>
<dbReference type="EMBL" id="BAAAWD010000008">
    <property type="protein sequence ID" value="GAA3009907.1"/>
    <property type="molecule type" value="Genomic_DNA"/>
</dbReference>
<evidence type="ECO:0000313" key="3">
    <source>
        <dbReference type="Proteomes" id="UP001499930"/>
    </source>
</evidence>
<dbReference type="InterPro" id="IPR006175">
    <property type="entry name" value="YjgF/YER057c/UK114"/>
</dbReference>
<reference evidence="1" key="1">
    <citation type="journal article" date="2014" name="Int. J. Syst. Evol. Microbiol.">
        <title>Complete genome of a new Firmicutes species belonging to the dominant human colonic microbiota ('Ruminococcus bicirculans') reveals two chromosomes and a selective capacity to utilize plant glucans.</title>
        <authorList>
            <consortium name="NISC Comparative Sequencing Program"/>
            <person name="Wegmann U."/>
            <person name="Louis P."/>
            <person name="Goesmann A."/>
            <person name="Henrissat B."/>
            <person name="Duncan S.H."/>
            <person name="Flint H.J."/>
        </authorList>
    </citation>
    <scope>NUCLEOTIDE SEQUENCE</scope>
    <source>
        <strain evidence="1">JCM 3106</strain>
    </source>
</reference>
<protein>
    <submittedName>
        <fullName evidence="1">RidA family protein</fullName>
    </submittedName>
</protein>
<evidence type="ECO:0000313" key="1">
    <source>
        <dbReference type="EMBL" id="GAA3009907.1"/>
    </source>
</evidence>
<comment type="caution">
    <text evidence="1">The sequence shown here is derived from an EMBL/GenBank/DDBJ whole genome shotgun (WGS) entry which is preliminary data.</text>
</comment>
<keyword evidence="3" id="KW-1185">Reference proteome</keyword>
<dbReference type="InterPro" id="IPR035959">
    <property type="entry name" value="RutC-like_sf"/>
</dbReference>
<dbReference type="PANTHER" id="PTHR11803">
    <property type="entry name" value="2-IMINOBUTANOATE/2-IMINOPROPANOATE DEAMINASE RIDA"/>
    <property type="match status" value="1"/>
</dbReference>
<sequence>MQITTLDPQPRSYGQGTLVTGATRLLFISGQVPEDDDGHVPDDFDDQCRLAWRNVLSVLRAADMTVRDLVKVTVFLSDRRHREANARIRHEVLGGHAPALTVIITGIYDEAWSLEIEAVAAA</sequence>
<dbReference type="Proteomes" id="UP001499930">
    <property type="component" value="Unassembled WGS sequence"/>
</dbReference>
<dbReference type="EMBL" id="BAAAWD010000011">
    <property type="protein sequence ID" value="GAA3015066.1"/>
    <property type="molecule type" value="Genomic_DNA"/>
</dbReference>
<dbReference type="SUPFAM" id="SSF55298">
    <property type="entry name" value="YjgF-like"/>
    <property type="match status" value="1"/>
</dbReference>
<dbReference type="Pfam" id="PF01042">
    <property type="entry name" value="Ribonuc_L-PSP"/>
    <property type="match status" value="1"/>
</dbReference>
<proteinExistence type="predicted"/>
<gene>
    <name evidence="1" type="ORF">GCM10017559_35430</name>
    <name evidence="2" type="ORF">GCM10017559_43060</name>
</gene>
<dbReference type="CDD" id="cd00448">
    <property type="entry name" value="YjgF_YER057c_UK114_family"/>
    <property type="match status" value="1"/>
</dbReference>
<dbReference type="PANTHER" id="PTHR11803:SF44">
    <property type="entry name" value="RUTC FAMILY PROTEIN YJGH"/>
    <property type="match status" value="1"/>
</dbReference>